<dbReference type="CDD" id="cd06225">
    <property type="entry name" value="HAMP"/>
    <property type="match status" value="1"/>
</dbReference>
<name>A0ABX0J508_9BACL</name>
<dbReference type="PROSITE" id="PS50111">
    <property type="entry name" value="CHEMOTAXIS_TRANSDUC_2"/>
    <property type="match status" value="1"/>
</dbReference>
<feature type="region of interest" description="Disordered" evidence="8">
    <location>
        <begin position="618"/>
        <end position="670"/>
    </location>
</feature>
<keyword evidence="3 9" id="KW-0472">Membrane</keyword>
<dbReference type="Proteomes" id="UP001165962">
    <property type="component" value="Unassembled WGS sequence"/>
</dbReference>
<feature type="coiled-coil region" evidence="7">
    <location>
        <begin position="452"/>
        <end position="514"/>
    </location>
</feature>
<feature type="compositionally biased region" description="Basic and acidic residues" evidence="8">
    <location>
        <begin position="618"/>
        <end position="646"/>
    </location>
</feature>
<feature type="transmembrane region" description="Helical" evidence="9">
    <location>
        <begin position="198"/>
        <end position="218"/>
    </location>
</feature>
<dbReference type="SMART" id="SM00304">
    <property type="entry name" value="HAMP"/>
    <property type="match status" value="2"/>
</dbReference>
<proteinExistence type="inferred from homology"/>
<protein>
    <submittedName>
        <fullName evidence="12">Methyl-accepting chemotaxis protein</fullName>
    </submittedName>
</protein>
<dbReference type="InterPro" id="IPR003660">
    <property type="entry name" value="HAMP_dom"/>
</dbReference>
<dbReference type="InterPro" id="IPR004090">
    <property type="entry name" value="Chemotax_Me-accpt_rcpt"/>
</dbReference>
<dbReference type="Gene3D" id="1.10.287.950">
    <property type="entry name" value="Methyl-accepting chemotaxis protein"/>
    <property type="match status" value="1"/>
</dbReference>
<dbReference type="PANTHER" id="PTHR32089:SF112">
    <property type="entry name" value="LYSOZYME-LIKE PROTEIN-RELATED"/>
    <property type="match status" value="1"/>
</dbReference>
<comment type="caution">
    <text evidence="12">The sequence shown here is derived from an EMBL/GenBank/DDBJ whole genome shotgun (WGS) entry which is preliminary data.</text>
</comment>
<evidence type="ECO:0000313" key="12">
    <source>
        <dbReference type="EMBL" id="NHN31400.1"/>
    </source>
</evidence>
<evidence type="ECO:0000256" key="7">
    <source>
        <dbReference type="SAM" id="Coils"/>
    </source>
</evidence>
<dbReference type="Pfam" id="PF00015">
    <property type="entry name" value="MCPsignal"/>
    <property type="match status" value="1"/>
</dbReference>
<evidence type="ECO:0000256" key="1">
    <source>
        <dbReference type="ARBA" id="ARBA00004236"/>
    </source>
</evidence>
<keyword evidence="13" id="KW-1185">Reference proteome</keyword>
<evidence type="ECO:0000256" key="5">
    <source>
        <dbReference type="ARBA" id="ARBA00029447"/>
    </source>
</evidence>
<dbReference type="SUPFAM" id="SSF58104">
    <property type="entry name" value="Methyl-accepting chemotaxis protein (MCP) signaling domain"/>
    <property type="match status" value="1"/>
</dbReference>
<comment type="similarity">
    <text evidence="5">Belongs to the methyl-accepting chemotaxis (MCP) protein family.</text>
</comment>
<dbReference type="Gene3D" id="6.10.340.10">
    <property type="match status" value="1"/>
</dbReference>
<evidence type="ECO:0000256" key="2">
    <source>
        <dbReference type="ARBA" id="ARBA00022475"/>
    </source>
</evidence>
<evidence type="ECO:0000256" key="4">
    <source>
        <dbReference type="ARBA" id="ARBA00023224"/>
    </source>
</evidence>
<keyword evidence="9" id="KW-1133">Transmembrane helix</keyword>
<reference evidence="12" key="1">
    <citation type="submission" date="2020-03" db="EMBL/GenBank/DDBJ databases">
        <title>Draft sequencing of Paenibacilllus sp. S3N08.</title>
        <authorList>
            <person name="Kim D.-U."/>
        </authorList>
    </citation>
    <scope>NUCLEOTIDE SEQUENCE</scope>
    <source>
        <strain evidence="12">S3N08</strain>
    </source>
</reference>
<dbReference type="RefSeq" id="WP_166151389.1">
    <property type="nucleotide sequence ID" value="NZ_JAAOIW010000005.1"/>
</dbReference>
<keyword evidence="4 6" id="KW-0807">Transducer</keyword>
<comment type="subcellular location">
    <subcellularLocation>
        <location evidence="1">Cell membrane</location>
    </subcellularLocation>
</comment>
<keyword evidence="2" id="KW-1003">Cell membrane</keyword>
<sequence length="670" mass="73852">MHELKKRIKQLQLSMKAKLVLGFAVILIIVAGVSTFHLNQVDLIKQQNTYQNDQLDKQKLALELKIIVNELDAIKSGFMISKKPELVERYATFQEEFYKLVKQIAATASNADERKWSAKLTNTSTEYTATFAQAVAIANNKTLSPIELISQLEKTHDLSQVHKEYIFELVDNFNKAFTSDAAKAIEDSNGLLNDTANVALWALIGVIVITIGTAIILIKSFVKPINRLQQAVQSIANGDLRHKINSKSKDELGTLSNSFDHMIDQVRSMLAHTQTIASSLSEHSKGFQDFSGSTASANAEILRAIQDISSGAEQQALQSEQSTHIIADLEQEIELISGYTQTVQHKSREAAFNTHTGSASMEALMQASKISENVLDKVYQAMSSLSSSSTQINKIVNTISEISQQTNVLALNAAIEAARAGVHGRGFSVIAEEVRQLSTQTNESSKSIAVIIRSLLKQTNELELHMDDARESFLQQNGKMSESIEAFHQIRGSMDALSLDINQIHAQIAFAQQKNELLVHSVQIVAAIAQETAAGVQEVNSTSTLQNAAIQQVASQADDIMLLSEKLFHEVSKFQIGDISIEETSMDEELNKSDIKNEWVETESASSAVNVGMDMDASRESDIDKNMSVDLDRDANRIKHEPKLEMELEPDAATAATKEKEEEKKLQPIG</sequence>
<gene>
    <name evidence="12" type="ORF">G9U52_16300</name>
</gene>
<dbReference type="Pfam" id="PF00672">
    <property type="entry name" value="HAMP"/>
    <property type="match status" value="1"/>
</dbReference>
<dbReference type="PROSITE" id="PS50885">
    <property type="entry name" value="HAMP"/>
    <property type="match status" value="1"/>
</dbReference>
<feature type="domain" description="Methyl-accepting transducer" evidence="10">
    <location>
        <begin position="290"/>
        <end position="540"/>
    </location>
</feature>
<evidence type="ECO:0000259" key="10">
    <source>
        <dbReference type="PROSITE" id="PS50111"/>
    </source>
</evidence>
<evidence type="ECO:0000256" key="3">
    <source>
        <dbReference type="ARBA" id="ARBA00023136"/>
    </source>
</evidence>
<feature type="domain" description="HAMP" evidence="11">
    <location>
        <begin position="219"/>
        <end position="271"/>
    </location>
</feature>
<organism evidence="12 13">
    <name type="scientific">Paenibacillus agricola</name>
    <dbReference type="NCBI Taxonomy" id="2716264"/>
    <lineage>
        <taxon>Bacteria</taxon>
        <taxon>Bacillati</taxon>
        <taxon>Bacillota</taxon>
        <taxon>Bacilli</taxon>
        <taxon>Bacillales</taxon>
        <taxon>Paenibacillaceae</taxon>
        <taxon>Paenibacillus</taxon>
    </lineage>
</organism>
<dbReference type="EMBL" id="JAAOIW010000005">
    <property type="protein sequence ID" value="NHN31400.1"/>
    <property type="molecule type" value="Genomic_DNA"/>
</dbReference>
<keyword evidence="7" id="KW-0175">Coiled coil</keyword>
<feature type="compositionally biased region" description="Basic and acidic residues" evidence="8">
    <location>
        <begin position="657"/>
        <end position="670"/>
    </location>
</feature>
<dbReference type="PANTHER" id="PTHR32089">
    <property type="entry name" value="METHYL-ACCEPTING CHEMOTAXIS PROTEIN MCPB"/>
    <property type="match status" value="1"/>
</dbReference>
<evidence type="ECO:0000256" key="6">
    <source>
        <dbReference type="PROSITE-ProRule" id="PRU00284"/>
    </source>
</evidence>
<dbReference type="InterPro" id="IPR004089">
    <property type="entry name" value="MCPsignal_dom"/>
</dbReference>
<dbReference type="PRINTS" id="PR00260">
    <property type="entry name" value="CHEMTRNSDUCR"/>
</dbReference>
<dbReference type="SMART" id="SM00283">
    <property type="entry name" value="MA"/>
    <property type="match status" value="1"/>
</dbReference>
<evidence type="ECO:0000259" key="11">
    <source>
        <dbReference type="PROSITE" id="PS50885"/>
    </source>
</evidence>
<keyword evidence="9" id="KW-0812">Transmembrane</keyword>
<evidence type="ECO:0000256" key="8">
    <source>
        <dbReference type="SAM" id="MobiDB-lite"/>
    </source>
</evidence>
<accession>A0ABX0J508</accession>
<evidence type="ECO:0000256" key="9">
    <source>
        <dbReference type="SAM" id="Phobius"/>
    </source>
</evidence>
<evidence type="ECO:0000313" key="13">
    <source>
        <dbReference type="Proteomes" id="UP001165962"/>
    </source>
</evidence>